<dbReference type="GO" id="GO:0031593">
    <property type="term" value="F:polyubiquitin modification-dependent protein binding"/>
    <property type="evidence" value="ECO:0007669"/>
    <property type="project" value="TreeGrafter"/>
</dbReference>
<evidence type="ECO:0000259" key="4">
    <source>
        <dbReference type="PROSITE" id="PS50059"/>
    </source>
</evidence>
<dbReference type="Pfam" id="PF23195">
    <property type="entry name" value="UBQLN1"/>
    <property type="match status" value="1"/>
</dbReference>
<reference evidence="5 6" key="1">
    <citation type="journal article" date="2018" name="Mol. Biol. Evol.">
        <title>Analysis of the draft genome of the red seaweed Gracilariopsis chorda provides insights into genome size evolution in Rhodophyta.</title>
        <authorList>
            <person name="Lee J."/>
            <person name="Yang E.C."/>
            <person name="Graf L."/>
            <person name="Yang J.H."/>
            <person name="Qiu H."/>
            <person name="Zel Zion U."/>
            <person name="Chan C.X."/>
            <person name="Stephens T.G."/>
            <person name="Weber A.P.M."/>
            <person name="Boo G.H."/>
            <person name="Boo S.M."/>
            <person name="Kim K.M."/>
            <person name="Shin Y."/>
            <person name="Jung M."/>
            <person name="Lee S.J."/>
            <person name="Yim H.S."/>
            <person name="Lee J.H."/>
            <person name="Bhattacharya D."/>
            <person name="Yoon H.S."/>
        </authorList>
    </citation>
    <scope>NUCLEOTIDE SEQUENCE [LARGE SCALE GENOMIC DNA]</scope>
    <source>
        <strain evidence="5 6">SKKU-2015</strain>
        <tissue evidence="5">Whole body</tissue>
    </source>
</reference>
<feature type="compositionally biased region" description="Low complexity" evidence="2">
    <location>
        <begin position="92"/>
        <end position="104"/>
    </location>
</feature>
<dbReference type="InterPro" id="IPR000774">
    <property type="entry name" value="PPIase_FKBP_N"/>
</dbReference>
<dbReference type="InterPro" id="IPR000626">
    <property type="entry name" value="Ubiquitin-like_dom"/>
</dbReference>
<evidence type="ECO:0000313" key="6">
    <source>
        <dbReference type="Proteomes" id="UP000247409"/>
    </source>
</evidence>
<comment type="caution">
    <text evidence="5">The sequence shown here is derived from an EMBL/GenBank/DDBJ whole genome shotgun (WGS) entry which is preliminary data.</text>
</comment>
<keyword evidence="6" id="KW-1185">Reference proteome</keyword>
<dbReference type="PANTHER" id="PTHR10677:SF3">
    <property type="entry name" value="FI07626P-RELATED"/>
    <property type="match status" value="1"/>
</dbReference>
<dbReference type="AlphaFoldDB" id="A0A2V3IQY5"/>
<dbReference type="InterPro" id="IPR036944">
    <property type="entry name" value="PPIase_FKBP_N_sf"/>
</dbReference>
<dbReference type="Pfam" id="PF00240">
    <property type="entry name" value="ubiquitin"/>
    <property type="match status" value="1"/>
</dbReference>
<dbReference type="InterPro" id="IPR029071">
    <property type="entry name" value="Ubiquitin-like_domsf"/>
</dbReference>
<feature type="domain" description="PPIase FKBP-type" evidence="4">
    <location>
        <begin position="405"/>
        <end position="498"/>
    </location>
</feature>
<dbReference type="PANTHER" id="PTHR10677">
    <property type="entry name" value="UBIQUILIN"/>
    <property type="match status" value="1"/>
</dbReference>
<dbReference type="STRING" id="448386.A0A2V3IQY5"/>
<dbReference type="GO" id="GO:0006457">
    <property type="term" value="P:protein folding"/>
    <property type="evidence" value="ECO:0007669"/>
    <property type="project" value="InterPro"/>
</dbReference>
<dbReference type="SUPFAM" id="SSF54534">
    <property type="entry name" value="FKBP-like"/>
    <property type="match status" value="1"/>
</dbReference>
<proteinExistence type="predicted"/>
<dbReference type="Proteomes" id="UP000247409">
    <property type="component" value="Unassembled WGS sequence"/>
</dbReference>
<dbReference type="OrthoDB" id="267397at2759"/>
<dbReference type="EC" id="5.2.1.8" evidence="1"/>
<evidence type="ECO:0000259" key="3">
    <source>
        <dbReference type="PROSITE" id="PS50053"/>
    </source>
</evidence>
<feature type="domain" description="Ubiquitin-like" evidence="3">
    <location>
        <begin position="3"/>
        <end position="75"/>
    </location>
</feature>
<dbReference type="Gene3D" id="1.10.287.460">
    <property type="entry name" value="Peptidyl-prolyl cis-trans isomerase, FKBP-type, N-terminal domain"/>
    <property type="match status" value="1"/>
</dbReference>
<keyword evidence="1 5" id="KW-0413">Isomerase</keyword>
<dbReference type="InterPro" id="IPR001179">
    <property type="entry name" value="PPIase_FKBP_dom"/>
</dbReference>
<dbReference type="Pfam" id="PF00254">
    <property type="entry name" value="FKBP_C"/>
    <property type="match status" value="1"/>
</dbReference>
<gene>
    <name evidence="5" type="ORF">BWQ96_05713</name>
</gene>
<protein>
    <recommendedName>
        <fullName evidence="1">peptidylprolyl isomerase</fullName>
        <ecNumber evidence="1">5.2.1.8</ecNumber>
    </recommendedName>
</protein>
<name>A0A2V3IQY5_9FLOR</name>
<dbReference type="Gene3D" id="3.10.20.90">
    <property type="entry name" value="Phosphatidylinositol 3-kinase Catalytic Subunit, Chain A, domain 1"/>
    <property type="match status" value="1"/>
</dbReference>
<dbReference type="PROSITE" id="PS50053">
    <property type="entry name" value="UBIQUITIN_2"/>
    <property type="match status" value="1"/>
</dbReference>
<dbReference type="GO" id="GO:0003755">
    <property type="term" value="F:peptidyl-prolyl cis-trans isomerase activity"/>
    <property type="evidence" value="ECO:0007669"/>
    <property type="project" value="UniProtKB-KW"/>
</dbReference>
<evidence type="ECO:0000256" key="2">
    <source>
        <dbReference type="SAM" id="MobiDB-lite"/>
    </source>
</evidence>
<dbReference type="GO" id="GO:0006511">
    <property type="term" value="P:ubiquitin-dependent protein catabolic process"/>
    <property type="evidence" value="ECO:0007669"/>
    <property type="project" value="TreeGrafter"/>
</dbReference>
<keyword evidence="1" id="KW-0697">Rotamase</keyword>
<dbReference type="Pfam" id="PF01346">
    <property type="entry name" value="FKBP_N"/>
    <property type="match status" value="1"/>
</dbReference>
<evidence type="ECO:0000256" key="1">
    <source>
        <dbReference type="PROSITE-ProRule" id="PRU00277"/>
    </source>
</evidence>
<dbReference type="Gene3D" id="3.10.50.40">
    <property type="match status" value="1"/>
</dbReference>
<dbReference type="EMBL" id="NBIV01000088">
    <property type="protein sequence ID" value="PXF44535.1"/>
    <property type="molecule type" value="Genomic_DNA"/>
</dbReference>
<feature type="region of interest" description="Disordered" evidence="2">
    <location>
        <begin position="76"/>
        <end position="123"/>
    </location>
</feature>
<dbReference type="GO" id="GO:0005829">
    <property type="term" value="C:cytosol"/>
    <property type="evidence" value="ECO:0007669"/>
    <property type="project" value="TreeGrafter"/>
</dbReference>
<comment type="catalytic activity">
    <reaction evidence="1">
        <text>[protein]-peptidylproline (omega=180) = [protein]-peptidylproline (omega=0)</text>
        <dbReference type="Rhea" id="RHEA:16237"/>
        <dbReference type="Rhea" id="RHEA-COMP:10747"/>
        <dbReference type="Rhea" id="RHEA-COMP:10748"/>
        <dbReference type="ChEBI" id="CHEBI:83833"/>
        <dbReference type="ChEBI" id="CHEBI:83834"/>
        <dbReference type="EC" id="5.2.1.8"/>
    </reaction>
</comment>
<organism evidence="5 6">
    <name type="scientific">Gracilariopsis chorda</name>
    <dbReference type="NCBI Taxonomy" id="448386"/>
    <lineage>
        <taxon>Eukaryota</taxon>
        <taxon>Rhodophyta</taxon>
        <taxon>Florideophyceae</taxon>
        <taxon>Rhodymeniophycidae</taxon>
        <taxon>Gracilariales</taxon>
        <taxon>Gracilariaceae</taxon>
        <taxon>Gracilariopsis</taxon>
    </lineage>
</organism>
<sequence>MSITIKAKCFNGQSYDLTFDSAAPTVNDLQSSISSASGITPDRQTILFKGQVLEPGSTISDYSLADGHTISVVRRIGKSAPKSSTKPPPASKPLAAPPSSATPANSDLAADPSAPQPPSLEDMMRSLNMGAGAAPPLGGGAAGVPPMPDLSALLGGADPSTLGAAGGAAAGGAGGLEQLFAQLPQMMNGFFNTPMLQDYLNDPEKQEQSRDAILNNPYMKKLLESDPEFKKVVSDPSKWRDSMDAAKKLFKVSEKQADDDADGDNASRSLGAAASKLSTSTRKTAADMAPPGISINKLSESYGHALGQSLINSGLGLDPELVVKGLKSAVEGKAFPMSLPDYERSMATMQTIASEFLTKANLEDADNFFEEIKQSSDVVVLEEGKIAYEKGDEAVDTSLPAAEQKSTVLIIVTARLLDGRHFFTCPAADESGESVHPLTLELESAPGALAKGIVGMHENESRLLYVHPTACDGMSDMFGDLLPPNALLIFDLQLVSANAPEEDNVGEAYYNKAS</sequence>
<dbReference type="PROSITE" id="PS50059">
    <property type="entry name" value="FKBP_PPIASE"/>
    <property type="match status" value="1"/>
</dbReference>
<accession>A0A2V3IQY5</accession>
<dbReference type="InterPro" id="IPR046357">
    <property type="entry name" value="PPIase_dom_sf"/>
</dbReference>
<dbReference type="SUPFAM" id="SSF54236">
    <property type="entry name" value="Ubiquitin-like"/>
    <property type="match status" value="1"/>
</dbReference>
<dbReference type="InterPro" id="IPR015496">
    <property type="entry name" value="Ubiquilin"/>
</dbReference>
<dbReference type="SMART" id="SM00213">
    <property type="entry name" value="UBQ"/>
    <property type="match status" value="1"/>
</dbReference>
<evidence type="ECO:0000313" key="5">
    <source>
        <dbReference type="EMBL" id="PXF44535.1"/>
    </source>
</evidence>